<dbReference type="Proteomes" id="UP000019426">
    <property type="component" value="Chromosome M2/40_rep1"/>
</dbReference>
<dbReference type="NCBIfam" id="TIGR02900">
    <property type="entry name" value="spore_V_B"/>
    <property type="match status" value="1"/>
</dbReference>
<evidence type="ECO:0000313" key="10">
    <source>
        <dbReference type="Proteomes" id="UP000019426"/>
    </source>
</evidence>
<proteinExistence type="inferred from homology"/>
<dbReference type="PANTHER" id="PTHR43298:SF2">
    <property type="entry name" value="FMN_FAD EXPORTER YEEO-RELATED"/>
    <property type="match status" value="1"/>
</dbReference>
<evidence type="ECO:0000256" key="7">
    <source>
        <dbReference type="ARBA" id="ARBA00031636"/>
    </source>
</evidence>
<feature type="transmembrane region" description="Helical" evidence="8">
    <location>
        <begin position="158"/>
        <end position="178"/>
    </location>
</feature>
<dbReference type="OrthoDB" id="9775950at2"/>
<comment type="subcellular location">
    <subcellularLocation>
        <location evidence="1">Membrane</location>
        <topology evidence="1">Multi-pass membrane protein</topology>
    </subcellularLocation>
</comment>
<dbReference type="PIRSF" id="PIRSF038958">
    <property type="entry name" value="PG_synth_SpoVB"/>
    <property type="match status" value="1"/>
</dbReference>
<evidence type="ECO:0000256" key="3">
    <source>
        <dbReference type="ARBA" id="ARBA00022448"/>
    </source>
</evidence>
<feature type="transmembrane region" description="Helical" evidence="8">
    <location>
        <begin position="277"/>
        <end position="301"/>
    </location>
</feature>
<evidence type="ECO:0000313" key="9">
    <source>
        <dbReference type="EMBL" id="CDM68357.1"/>
    </source>
</evidence>
<comment type="similarity">
    <text evidence="2">Belongs to the multi antimicrobial extrusion (MATE) (TC 2.A.66.1) family.</text>
</comment>
<dbReference type="HOGENOM" id="CLU_022017_2_2_9"/>
<keyword evidence="6 8" id="KW-0472">Membrane</keyword>
<feature type="transmembrane region" description="Helical" evidence="8">
    <location>
        <begin position="387"/>
        <end position="408"/>
    </location>
</feature>
<dbReference type="STRING" id="1216932.CM240_1193"/>
<dbReference type="EMBL" id="HG917868">
    <property type="protein sequence ID" value="CDM68357.1"/>
    <property type="molecule type" value="Genomic_DNA"/>
</dbReference>
<evidence type="ECO:0000256" key="8">
    <source>
        <dbReference type="SAM" id="Phobius"/>
    </source>
</evidence>
<evidence type="ECO:0000256" key="2">
    <source>
        <dbReference type="ARBA" id="ARBA00010199"/>
    </source>
</evidence>
<feature type="transmembrane region" description="Helical" evidence="8">
    <location>
        <begin position="184"/>
        <end position="206"/>
    </location>
</feature>
<name>W6S215_9CLOT</name>
<feature type="transmembrane region" description="Helical" evidence="8">
    <location>
        <begin position="414"/>
        <end position="434"/>
    </location>
</feature>
<protein>
    <recommendedName>
        <fullName evidence="7">Multidrug-efflux transporter</fullName>
    </recommendedName>
</protein>
<dbReference type="InterPro" id="IPR024923">
    <property type="entry name" value="PG_synth_SpoVB"/>
</dbReference>
<accession>W6S215</accession>
<feature type="transmembrane region" description="Helical" evidence="8">
    <location>
        <begin position="12"/>
        <end position="31"/>
    </location>
</feature>
<dbReference type="Pfam" id="PF01943">
    <property type="entry name" value="Polysacc_synt"/>
    <property type="match status" value="1"/>
</dbReference>
<feature type="transmembrane region" description="Helical" evidence="8">
    <location>
        <begin position="227"/>
        <end position="257"/>
    </location>
</feature>
<dbReference type="RefSeq" id="WP_044037361.1">
    <property type="nucleotide sequence ID" value="NZ_HG917868.1"/>
</dbReference>
<dbReference type="PANTHER" id="PTHR43298">
    <property type="entry name" value="MULTIDRUG RESISTANCE PROTEIN NORM-RELATED"/>
    <property type="match status" value="1"/>
</dbReference>
<sequence>MKIDKFYKETIVLSISNITMGLFRFVFSIILSKKLGSEGLGLYSIILPIYDLFCCLSCGGLVSAISSRGAEFVTKGNNLNLIKTIRVTAIFDFIWSLIIALLMFFNSSAISIYILKDIRSITSLRMISIAIIFISLSNVLKGYFLSLSKASIPAFIDIFEKVVRISMVLLTFHLIKVVDIPTAVTLVFFALCMGEGFSLLMLIIFYKTTRKKIIINYNVKSESMPQLLIQVLIIAIPLALNGFLSSILGTASTLILPRRLVSSGIPYETALSMIGEFSGMAVSIILFPSVIISAISTIIVPEISGSLATKNFFKVEKRIGDVIRVSLYLGIATLIICSIIPKDLGILFFNKASIYKYIFTAALCCPLYFTLYTTYGVMSGIGKQKDILLNSLIISILDIIILYIFGGISWINIYAYAITLFLTSLVGVILNIISIRSFTKIRFGKYQLISTCIITILTALIVAILNNLLINFNCFLKTLIVILVAFSSMILGGIKIDRLFE</sequence>
<gene>
    <name evidence="9" type="ORF">CM240_1193</name>
</gene>
<keyword evidence="4 8" id="KW-0812">Transmembrane</keyword>
<organism evidence="9 10">
    <name type="scientific">Clostridium bornimense</name>
    <dbReference type="NCBI Taxonomy" id="1216932"/>
    <lineage>
        <taxon>Bacteria</taxon>
        <taxon>Bacillati</taxon>
        <taxon>Bacillota</taxon>
        <taxon>Clostridia</taxon>
        <taxon>Eubacteriales</taxon>
        <taxon>Clostridiaceae</taxon>
        <taxon>Clostridium</taxon>
    </lineage>
</organism>
<feature type="transmembrane region" description="Helical" evidence="8">
    <location>
        <begin position="446"/>
        <end position="469"/>
    </location>
</feature>
<reference evidence="9 10" key="1">
    <citation type="submission" date="2013-11" db="EMBL/GenBank/DDBJ databases">
        <title>Complete genome sequence of Clostridum sp. M2/40.</title>
        <authorList>
            <person name="Wibberg D."/>
            <person name="Puehler A."/>
            <person name="Schlueter A."/>
        </authorList>
    </citation>
    <scope>NUCLEOTIDE SEQUENCE [LARGE SCALE GENOMIC DNA]</scope>
    <source>
        <strain evidence="10">M2/40</strain>
    </source>
</reference>
<dbReference type="GO" id="GO:0005886">
    <property type="term" value="C:plasma membrane"/>
    <property type="evidence" value="ECO:0007669"/>
    <property type="project" value="TreeGrafter"/>
</dbReference>
<keyword evidence="5 8" id="KW-1133">Transmembrane helix</keyword>
<dbReference type="AlphaFoldDB" id="W6S215"/>
<keyword evidence="3" id="KW-0813">Transport</keyword>
<dbReference type="eggNOG" id="COG2244">
    <property type="taxonomic scope" value="Bacteria"/>
</dbReference>
<feature type="transmembrane region" description="Helical" evidence="8">
    <location>
        <begin position="43"/>
        <end position="66"/>
    </location>
</feature>
<dbReference type="InterPro" id="IPR002797">
    <property type="entry name" value="Polysacc_synth"/>
</dbReference>
<evidence type="ECO:0000256" key="5">
    <source>
        <dbReference type="ARBA" id="ARBA00022989"/>
    </source>
</evidence>
<dbReference type="PATRIC" id="fig|1216932.3.peg.1185"/>
<feature type="transmembrane region" description="Helical" evidence="8">
    <location>
        <begin position="87"/>
        <end position="114"/>
    </location>
</feature>
<feature type="transmembrane region" description="Helical" evidence="8">
    <location>
        <begin position="475"/>
        <end position="494"/>
    </location>
</feature>
<evidence type="ECO:0000256" key="4">
    <source>
        <dbReference type="ARBA" id="ARBA00022692"/>
    </source>
</evidence>
<evidence type="ECO:0000256" key="1">
    <source>
        <dbReference type="ARBA" id="ARBA00004141"/>
    </source>
</evidence>
<feature type="transmembrane region" description="Helical" evidence="8">
    <location>
        <begin position="354"/>
        <end position="375"/>
    </location>
</feature>
<dbReference type="InterPro" id="IPR050222">
    <property type="entry name" value="MATE_MdtK"/>
</dbReference>
<dbReference type="InterPro" id="IPR014249">
    <property type="entry name" value="Spore_V_B"/>
</dbReference>
<feature type="transmembrane region" description="Helical" evidence="8">
    <location>
        <begin position="126"/>
        <end position="146"/>
    </location>
</feature>
<dbReference type="KEGG" id="clt:CM240_1193"/>
<evidence type="ECO:0000256" key="6">
    <source>
        <dbReference type="ARBA" id="ARBA00023136"/>
    </source>
</evidence>
<feature type="transmembrane region" description="Helical" evidence="8">
    <location>
        <begin position="322"/>
        <end position="342"/>
    </location>
</feature>
<keyword evidence="10" id="KW-1185">Reference proteome</keyword>